<reference evidence="3" key="1">
    <citation type="submission" date="2012-12" db="EMBL/GenBank/DDBJ databases">
        <authorList>
            <person name="Hellsten U."/>
            <person name="Grimwood J."/>
            <person name="Chapman J.A."/>
            <person name="Shapiro H."/>
            <person name="Aerts A."/>
            <person name="Otillar R.P."/>
            <person name="Terry A.Y."/>
            <person name="Boore J.L."/>
            <person name="Simakov O."/>
            <person name="Marletaz F."/>
            <person name="Cho S.-J."/>
            <person name="Edsinger-Gonzales E."/>
            <person name="Havlak P."/>
            <person name="Kuo D.-H."/>
            <person name="Larsson T."/>
            <person name="Lv J."/>
            <person name="Arendt D."/>
            <person name="Savage R."/>
            <person name="Osoegawa K."/>
            <person name="de Jong P."/>
            <person name="Lindberg D.R."/>
            <person name="Seaver E.C."/>
            <person name="Weisblat D.A."/>
            <person name="Putnam N.H."/>
            <person name="Grigoriev I.V."/>
            <person name="Rokhsar D.S."/>
        </authorList>
    </citation>
    <scope>NUCLEOTIDE SEQUENCE</scope>
    <source>
        <strain evidence="3">I ESC-2004</strain>
    </source>
</reference>
<accession>R7U8Z5</accession>
<evidence type="ECO:0000313" key="2">
    <source>
        <dbReference type="EnsemblMetazoa" id="CapteP229107"/>
    </source>
</evidence>
<sequence length="163" mass="18738">MFTLDETVLRYTWNKEEGEVTYCEDILSLAPRPQVTVKEEPRRDIQCLCHHGSWKDLLAELEKVKGQVEGGGCTCGSKTAADGGAGQFNMPRKVFEQEVWHLYTYFLNMFNTRLKNDASFLCNLKKVICELVEQCIITMDANRYFLLQSIKSLLLEMLTIQQS</sequence>
<dbReference type="HOGENOM" id="CLU_1628607_0_0_1"/>
<reference evidence="2" key="3">
    <citation type="submission" date="2015-06" db="UniProtKB">
        <authorList>
            <consortium name="EnsemblMetazoa"/>
        </authorList>
    </citation>
    <scope>IDENTIFICATION</scope>
</reference>
<gene>
    <name evidence="1" type="ORF">CAPTEDRAFT_229107</name>
</gene>
<protein>
    <submittedName>
        <fullName evidence="1 2">Uncharacterized protein</fullName>
    </submittedName>
</protein>
<dbReference type="AlphaFoldDB" id="R7U8Z5"/>
<name>R7U8Z5_CAPTE</name>
<reference evidence="1 3" key="2">
    <citation type="journal article" date="2013" name="Nature">
        <title>Insights into bilaterian evolution from three spiralian genomes.</title>
        <authorList>
            <person name="Simakov O."/>
            <person name="Marletaz F."/>
            <person name="Cho S.J."/>
            <person name="Edsinger-Gonzales E."/>
            <person name="Havlak P."/>
            <person name="Hellsten U."/>
            <person name="Kuo D.H."/>
            <person name="Larsson T."/>
            <person name="Lv J."/>
            <person name="Arendt D."/>
            <person name="Savage R."/>
            <person name="Osoegawa K."/>
            <person name="de Jong P."/>
            <person name="Grimwood J."/>
            <person name="Chapman J.A."/>
            <person name="Shapiro H."/>
            <person name="Aerts A."/>
            <person name="Otillar R.P."/>
            <person name="Terry A.Y."/>
            <person name="Boore J.L."/>
            <person name="Grigoriev I.V."/>
            <person name="Lindberg D.R."/>
            <person name="Seaver E.C."/>
            <person name="Weisblat D.A."/>
            <person name="Putnam N.H."/>
            <person name="Rokhsar D.S."/>
        </authorList>
    </citation>
    <scope>NUCLEOTIDE SEQUENCE</scope>
    <source>
        <strain evidence="1 3">I ESC-2004</strain>
    </source>
</reference>
<proteinExistence type="predicted"/>
<evidence type="ECO:0000313" key="3">
    <source>
        <dbReference type="Proteomes" id="UP000014760"/>
    </source>
</evidence>
<evidence type="ECO:0000313" key="1">
    <source>
        <dbReference type="EMBL" id="ELU02611.1"/>
    </source>
</evidence>
<dbReference type="Proteomes" id="UP000014760">
    <property type="component" value="Unassembled WGS sequence"/>
</dbReference>
<dbReference type="EMBL" id="KB303858">
    <property type="protein sequence ID" value="ELU02611.1"/>
    <property type="molecule type" value="Genomic_DNA"/>
</dbReference>
<dbReference type="EMBL" id="AMQN01008733">
    <property type="status" value="NOT_ANNOTATED_CDS"/>
    <property type="molecule type" value="Genomic_DNA"/>
</dbReference>
<keyword evidence="3" id="KW-1185">Reference proteome</keyword>
<dbReference type="EnsemblMetazoa" id="CapteT229107">
    <property type="protein sequence ID" value="CapteP229107"/>
    <property type="gene ID" value="CapteG229107"/>
</dbReference>
<organism evidence="1">
    <name type="scientific">Capitella teleta</name>
    <name type="common">Polychaete worm</name>
    <dbReference type="NCBI Taxonomy" id="283909"/>
    <lineage>
        <taxon>Eukaryota</taxon>
        <taxon>Metazoa</taxon>
        <taxon>Spiralia</taxon>
        <taxon>Lophotrochozoa</taxon>
        <taxon>Annelida</taxon>
        <taxon>Polychaeta</taxon>
        <taxon>Sedentaria</taxon>
        <taxon>Scolecida</taxon>
        <taxon>Capitellidae</taxon>
        <taxon>Capitella</taxon>
    </lineage>
</organism>